<evidence type="ECO:0000313" key="3">
    <source>
        <dbReference type="Proteomes" id="UP000291101"/>
    </source>
</evidence>
<keyword evidence="3" id="KW-1185">Reference proteome</keyword>
<dbReference type="AlphaFoldDB" id="A0A4Q2SGJ4"/>
<feature type="chain" id="PRO_5038860511" description="Small secreted protein" evidence="1">
    <location>
        <begin position="25"/>
        <end position="160"/>
    </location>
</feature>
<proteinExistence type="predicted"/>
<evidence type="ECO:0000256" key="1">
    <source>
        <dbReference type="SAM" id="SignalP"/>
    </source>
</evidence>
<evidence type="ECO:0000313" key="2">
    <source>
        <dbReference type="EMBL" id="RYC04173.1"/>
    </source>
</evidence>
<feature type="signal peptide" evidence="1">
    <location>
        <begin position="1"/>
        <end position="24"/>
    </location>
</feature>
<organism evidence="2 3">
    <name type="scientific">Nocardioides zhouii</name>
    <dbReference type="NCBI Taxonomy" id="1168729"/>
    <lineage>
        <taxon>Bacteria</taxon>
        <taxon>Bacillati</taxon>
        <taxon>Actinomycetota</taxon>
        <taxon>Actinomycetes</taxon>
        <taxon>Propionibacteriales</taxon>
        <taxon>Nocardioidaceae</taxon>
        <taxon>Nocardioides</taxon>
    </lineage>
</organism>
<dbReference type="Proteomes" id="UP000291101">
    <property type="component" value="Unassembled WGS sequence"/>
</dbReference>
<accession>A0A4Q2SGJ4</accession>
<keyword evidence="1" id="KW-0732">Signal</keyword>
<dbReference type="PROSITE" id="PS51257">
    <property type="entry name" value="PROKAR_LIPOPROTEIN"/>
    <property type="match status" value="1"/>
</dbReference>
<comment type="caution">
    <text evidence="2">The sequence shown here is derived from an EMBL/GenBank/DDBJ whole genome shotgun (WGS) entry which is preliminary data.</text>
</comment>
<protein>
    <recommendedName>
        <fullName evidence="4">Small secreted protein</fullName>
    </recommendedName>
</protein>
<sequence length="160" mass="16833">MASRTRLSLITVALLVGAATSACGGGGAGGGAPTDASEKDFCQTQSSLLTDLMPADMSNPELPSDEKMAKAVQDWAKKIEEVGTPEDISDDARQGFETIVAQANEIDAADFSIEKLEELEAGGKDASAEAKKQADAFEKYLTETCGNPLDNLEMPEMPTE</sequence>
<name>A0A4Q2SGJ4_9ACTN</name>
<dbReference type="EMBL" id="SDWV01000031">
    <property type="protein sequence ID" value="RYC04173.1"/>
    <property type="molecule type" value="Genomic_DNA"/>
</dbReference>
<gene>
    <name evidence="2" type="ORF">EUA94_20860</name>
</gene>
<dbReference type="RefSeq" id="WP_129428824.1">
    <property type="nucleotide sequence ID" value="NZ_SDWV01000031.1"/>
</dbReference>
<dbReference type="OrthoDB" id="3786712at2"/>
<evidence type="ECO:0008006" key="4">
    <source>
        <dbReference type="Google" id="ProtNLM"/>
    </source>
</evidence>
<reference evidence="2 3" key="1">
    <citation type="submission" date="2019-01" db="EMBL/GenBank/DDBJ databases">
        <title>Novel species of Nocardioides.</title>
        <authorList>
            <person name="Liu Q."/>
            <person name="X Y.-H."/>
        </authorList>
    </citation>
    <scope>NUCLEOTIDE SEQUENCE [LARGE SCALE GENOMIC DNA]</scope>
    <source>
        <strain evidence="2 3">HLT2-9</strain>
    </source>
</reference>